<evidence type="ECO:0000313" key="3">
    <source>
        <dbReference type="Proteomes" id="UP001157418"/>
    </source>
</evidence>
<gene>
    <name evidence="2" type="ORF">LVIROSA_LOCUS30244</name>
</gene>
<evidence type="ECO:0000256" key="1">
    <source>
        <dbReference type="SAM" id="MobiDB-lite"/>
    </source>
</evidence>
<dbReference type="AlphaFoldDB" id="A0AAU9P2K0"/>
<name>A0AAU9P2K0_9ASTR</name>
<organism evidence="2 3">
    <name type="scientific">Lactuca virosa</name>
    <dbReference type="NCBI Taxonomy" id="75947"/>
    <lineage>
        <taxon>Eukaryota</taxon>
        <taxon>Viridiplantae</taxon>
        <taxon>Streptophyta</taxon>
        <taxon>Embryophyta</taxon>
        <taxon>Tracheophyta</taxon>
        <taxon>Spermatophyta</taxon>
        <taxon>Magnoliopsida</taxon>
        <taxon>eudicotyledons</taxon>
        <taxon>Gunneridae</taxon>
        <taxon>Pentapetalae</taxon>
        <taxon>asterids</taxon>
        <taxon>campanulids</taxon>
        <taxon>Asterales</taxon>
        <taxon>Asteraceae</taxon>
        <taxon>Cichorioideae</taxon>
        <taxon>Cichorieae</taxon>
        <taxon>Lactucinae</taxon>
        <taxon>Lactuca</taxon>
    </lineage>
</organism>
<keyword evidence="3" id="KW-1185">Reference proteome</keyword>
<proteinExistence type="predicted"/>
<dbReference type="EMBL" id="CAKMRJ010005523">
    <property type="protein sequence ID" value="CAH1444415.1"/>
    <property type="molecule type" value="Genomic_DNA"/>
</dbReference>
<accession>A0AAU9P2K0</accession>
<protein>
    <submittedName>
        <fullName evidence="2">Uncharacterized protein</fullName>
    </submittedName>
</protein>
<feature type="region of interest" description="Disordered" evidence="1">
    <location>
        <begin position="1"/>
        <end position="42"/>
    </location>
</feature>
<comment type="caution">
    <text evidence="2">The sequence shown here is derived from an EMBL/GenBank/DDBJ whole genome shotgun (WGS) entry which is preliminary data.</text>
</comment>
<sequence>MEKSKITDLEQQRSKKDGGSVREDKVSGGGRFGRKKEMERWKHRTRIALENRRRTHDDEVSEEEEFRTVEVKKENIESPIEIHSSKSMKKPIDISSSNSWKKKKARNNVYEYVYSSMKKRKHDYLSDSYLSPPATTTPGGQTANNHLILVRFVVEFVAVFEGLQAPYLLKSITSRNLHFQDTTSLPGLTLTGASHSIATKFLIIKNQIQDGKDCIDPWIDTLHECDLCVNIPRRSC</sequence>
<feature type="compositionally biased region" description="Basic and acidic residues" evidence="1">
    <location>
        <begin position="1"/>
        <end position="26"/>
    </location>
</feature>
<reference evidence="2 3" key="1">
    <citation type="submission" date="2022-01" db="EMBL/GenBank/DDBJ databases">
        <authorList>
            <person name="Xiong W."/>
            <person name="Schranz E."/>
        </authorList>
    </citation>
    <scope>NUCLEOTIDE SEQUENCE [LARGE SCALE GENOMIC DNA]</scope>
</reference>
<dbReference type="Proteomes" id="UP001157418">
    <property type="component" value="Unassembled WGS sequence"/>
</dbReference>
<evidence type="ECO:0000313" key="2">
    <source>
        <dbReference type="EMBL" id="CAH1444415.1"/>
    </source>
</evidence>